<keyword evidence="4" id="KW-0973">c-di-GMP</keyword>
<comment type="catalytic activity">
    <reaction evidence="9">
        <text>3',3'-c-di-GMP + H2O = 5'-phosphoguanylyl(3'-&gt;5')guanosine + H(+)</text>
        <dbReference type="Rhea" id="RHEA:24902"/>
        <dbReference type="ChEBI" id="CHEBI:15377"/>
        <dbReference type="ChEBI" id="CHEBI:15378"/>
        <dbReference type="ChEBI" id="CHEBI:58754"/>
        <dbReference type="ChEBI" id="CHEBI:58805"/>
        <dbReference type="EC" id="3.1.4.52"/>
    </reaction>
</comment>
<reference evidence="12 13" key="1">
    <citation type="submission" date="2017-03" db="EMBL/GenBank/DDBJ databases">
        <title>Whole genome sequences of fourteen strains of Bradyrhizobium canariense and one strain of Bradyrhizobium japonicum isolated from Lupinus (Papilionoideae: Genisteae) species in Algeria.</title>
        <authorList>
            <person name="Crovadore J."/>
            <person name="Chekireb D."/>
            <person name="Brachmann A."/>
            <person name="Chablais R."/>
            <person name="Cochard B."/>
            <person name="Lefort F."/>
        </authorList>
    </citation>
    <scope>NUCLEOTIDE SEQUENCE [LARGE SCALE GENOMIC DNA]</scope>
    <source>
        <strain evidence="12 13">UBMA195</strain>
    </source>
</reference>
<dbReference type="EC" id="3.1.4.52" evidence="2"/>
<dbReference type="InterPro" id="IPR050706">
    <property type="entry name" value="Cyclic-di-GMP_PDE-like"/>
</dbReference>
<feature type="signal peptide" evidence="10">
    <location>
        <begin position="1"/>
        <end position="22"/>
    </location>
</feature>
<protein>
    <recommendedName>
        <fullName evidence="2">cyclic-guanylate-specific phosphodiesterase</fullName>
        <ecNumber evidence="2">3.1.4.52</ecNumber>
    </recommendedName>
</protein>
<dbReference type="SMART" id="SM00052">
    <property type="entry name" value="EAL"/>
    <property type="match status" value="1"/>
</dbReference>
<evidence type="ECO:0000256" key="9">
    <source>
        <dbReference type="ARBA" id="ARBA00034290"/>
    </source>
</evidence>
<evidence type="ECO:0000256" key="10">
    <source>
        <dbReference type="SAM" id="SignalP"/>
    </source>
</evidence>
<evidence type="ECO:0000256" key="5">
    <source>
        <dbReference type="ARBA" id="ARBA00022692"/>
    </source>
</evidence>
<dbReference type="OrthoDB" id="9814202at2"/>
<keyword evidence="3" id="KW-1003">Cell membrane</keyword>
<dbReference type="InterPro" id="IPR001633">
    <property type="entry name" value="EAL_dom"/>
</dbReference>
<evidence type="ECO:0000256" key="6">
    <source>
        <dbReference type="ARBA" id="ARBA00022801"/>
    </source>
</evidence>
<dbReference type="CDD" id="cd01948">
    <property type="entry name" value="EAL"/>
    <property type="match status" value="1"/>
</dbReference>
<evidence type="ECO:0000256" key="2">
    <source>
        <dbReference type="ARBA" id="ARBA00012282"/>
    </source>
</evidence>
<dbReference type="Proteomes" id="UP000193553">
    <property type="component" value="Unassembled WGS sequence"/>
</dbReference>
<dbReference type="Pfam" id="PF12792">
    <property type="entry name" value="CSS-motif"/>
    <property type="match status" value="1"/>
</dbReference>
<keyword evidence="6" id="KW-0378">Hydrolase</keyword>
<dbReference type="PANTHER" id="PTHR33121">
    <property type="entry name" value="CYCLIC DI-GMP PHOSPHODIESTERASE PDEF"/>
    <property type="match status" value="1"/>
</dbReference>
<accession>A0A1X3GJX3</accession>
<organism evidence="12 13">
    <name type="scientific">Bradyrhizobium canariense</name>
    <dbReference type="NCBI Taxonomy" id="255045"/>
    <lineage>
        <taxon>Bacteria</taxon>
        <taxon>Pseudomonadati</taxon>
        <taxon>Pseudomonadota</taxon>
        <taxon>Alphaproteobacteria</taxon>
        <taxon>Hyphomicrobiales</taxon>
        <taxon>Nitrobacteraceae</taxon>
        <taxon>Bradyrhizobium</taxon>
    </lineage>
</organism>
<comment type="subcellular location">
    <subcellularLocation>
        <location evidence="1">Cell membrane</location>
        <topology evidence="1">Multi-pass membrane protein</topology>
    </subcellularLocation>
</comment>
<keyword evidence="5" id="KW-0812">Transmembrane</keyword>
<dbReference type="AlphaFoldDB" id="A0A1X3GJX3"/>
<dbReference type="Gene3D" id="3.20.20.450">
    <property type="entry name" value="EAL domain"/>
    <property type="match status" value="1"/>
</dbReference>
<comment type="caution">
    <text evidence="12">The sequence shown here is derived from an EMBL/GenBank/DDBJ whole genome shotgun (WGS) entry which is preliminary data.</text>
</comment>
<evidence type="ECO:0000256" key="3">
    <source>
        <dbReference type="ARBA" id="ARBA00022475"/>
    </source>
</evidence>
<evidence type="ECO:0000256" key="8">
    <source>
        <dbReference type="ARBA" id="ARBA00023136"/>
    </source>
</evidence>
<name>A0A1X3GJX3_9BRAD</name>
<evidence type="ECO:0000256" key="7">
    <source>
        <dbReference type="ARBA" id="ARBA00022989"/>
    </source>
</evidence>
<evidence type="ECO:0000259" key="11">
    <source>
        <dbReference type="PROSITE" id="PS50883"/>
    </source>
</evidence>
<feature type="domain" description="EAL" evidence="11">
    <location>
        <begin position="261"/>
        <end position="514"/>
    </location>
</feature>
<dbReference type="GO" id="GO:0071111">
    <property type="term" value="F:cyclic-guanylate-specific phosphodiesterase activity"/>
    <property type="evidence" value="ECO:0007669"/>
    <property type="project" value="UniProtKB-EC"/>
</dbReference>
<keyword evidence="7" id="KW-1133">Transmembrane helix</keyword>
<gene>
    <name evidence="12" type="ORF">BSZ18_13280</name>
</gene>
<dbReference type="PANTHER" id="PTHR33121:SF81">
    <property type="entry name" value="CYCLIC DI-GMP PHOSPHODIESTERASE PDEB-RELATED"/>
    <property type="match status" value="1"/>
</dbReference>
<keyword evidence="8" id="KW-0472">Membrane</keyword>
<dbReference type="RefSeq" id="WP_085359797.1">
    <property type="nucleotide sequence ID" value="NZ_NAFD01000183.1"/>
</dbReference>
<dbReference type="PROSITE" id="PS50883">
    <property type="entry name" value="EAL"/>
    <property type="match status" value="1"/>
</dbReference>
<evidence type="ECO:0000256" key="1">
    <source>
        <dbReference type="ARBA" id="ARBA00004651"/>
    </source>
</evidence>
<dbReference type="InterPro" id="IPR035919">
    <property type="entry name" value="EAL_sf"/>
</dbReference>
<feature type="chain" id="PRO_5011905994" description="cyclic-guanylate-specific phosphodiesterase" evidence="10">
    <location>
        <begin position="23"/>
        <end position="529"/>
    </location>
</feature>
<evidence type="ECO:0000313" key="12">
    <source>
        <dbReference type="EMBL" id="OSJ12491.1"/>
    </source>
</evidence>
<dbReference type="Pfam" id="PF00563">
    <property type="entry name" value="EAL"/>
    <property type="match status" value="1"/>
</dbReference>
<keyword evidence="10" id="KW-0732">Signal</keyword>
<dbReference type="SUPFAM" id="SSF141868">
    <property type="entry name" value="EAL domain-like"/>
    <property type="match status" value="1"/>
</dbReference>
<dbReference type="EMBL" id="NAFI01000166">
    <property type="protein sequence ID" value="OSJ12491.1"/>
    <property type="molecule type" value="Genomic_DNA"/>
</dbReference>
<evidence type="ECO:0000313" key="13">
    <source>
        <dbReference type="Proteomes" id="UP000193553"/>
    </source>
</evidence>
<evidence type="ECO:0000256" key="4">
    <source>
        <dbReference type="ARBA" id="ARBA00022636"/>
    </source>
</evidence>
<dbReference type="InterPro" id="IPR024744">
    <property type="entry name" value="CSS-motif_dom"/>
</dbReference>
<dbReference type="GO" id="GO:0005886">
    <property type="term" value="C:plasma membrane"/>
    <property type="evidence" value="ECO:0007669"/>
    <property type="project" value="UniProtKB-SubCell"/>
</dbReference>
<sequence length="529" mass="57717">MRLQRPTFVFAAFVLASTAAFGVAGHFAATSFIRYQQAHQLDELTEVVLRRAEFAVDFAGASLGELARRDLADCGPATLQAIRLHVYQRSAIKDVRLVNPDGSVICSAYSETLEFDKGWIDRRDMLPSHDKNLSLFRVEQFGGDALGVLKDINGNAALVAILGVNASLFDIMPAELRAHSEVILALSNGEKLGEFLLDADKALQAPIDLDKNSARFPLHATIRLERGILSTWNNEAYWPTLAVAFAIGALFGGLFARSRRMEGPVADLDRGLAANEFKPYYQPIFELKTGRIKGCEVLARWLLKDGSVVPPMNFIPLAESSGRIQVMTWQILRSALSDLQPLLKANKDFKLSLNVVPKHLLSAGFIETLRRTVMAAQVSARQIVIEVTERDELDDLARAAAVVSELRDCGFRVAIDDVGVGHSGLSRLKGLGANTIKIDKFFVDTITVDASTATIVEMLVALAKDLQMTVVAEGIETEEQVRALISSGVEEGQGYLVSAPLPFPRFNELVESRCLAQSAKLPTDAALVA</sequence>
<proteinExistence type="predicted"/>